<protein>
    <recommendedName>
        <fullName evidence="2">Methyltransferase small domain-containing protein</fullName>
    </recommendedName>
</protein>
<gene>
    <name evidence="1" type="ORF">LCGC14_0791830</name>
</gene>
<proteinExistence type="predicted"/>
<dbReference type="EMBL" id="LAZR01002094">
    <property type="protein sequence ID" value="KKN34636.1"/>
    <property type="molecule type" value="Genomic_DNA"/>
</dbReference>
<organism evidence="1">
    <name type="scientific">marine sediment metagenome</name>
    <dbReference type="NCBI Taxonomy" id="412755"/>
    <lineage>
        <taxon>unclassified sequences</taxon>
        <taxon>metagenomes</taxon>
        <taxon>ecological metagenomes</taxon>
    </lineage>
</organism>
<reference evidence="1" key="1">
    <citation type="journal article" date="2015" name="Nature">
        <title>Complex archaea that bridge the gap between prokaryotes and eukaryotes.</title>
        <authorList>
            <person name="Spang A."/>
            <person name="Saw J.H."/>
            <person name="Jorgensen S.L."/>
            <person name="Zaremba-Niedzwiedzka K."/>
            <person name="Martijn J."/>
            <person name="Lind A.E."/>
            <person name="van Eijk R."/>
            <person name="Schleper C."/>
            <person name="Guy L."/>
            <person name="Ettema T.J."/>
        </authorList>
    </citation>
    <scope>NUCLEOTIDE SEQUENCE</scope>
</reference>
<evidence type="ECO:0008006" key="2">
    <source>
        <dbReference type="Google" id="ProtNLM"/>
    </source>
</evidence>
<dbReference type="AlphaFoldDB" id="A0A0F9SCA3"/>
<comment type="caution">
    <text evidence="1">The sequence shown here is derived from an EMBL/GenBank/DDBJ whole genome shotgun (WGS) entry which is preliminary data.</text>
</comment>
<accession>A0A0F9SCA3</accession>
<sequence length="48" mass="5436">MSLEKYKQIIHKEFTKDVEFINNTIDLLKLDNKSIILDIGTGIGAMAI</sequence>
<feature type="non-terminal residue" evidence="1">
    <location>
        <position position="48"/>
    </location>
</feature>
<evidence type="ECO:0000313" key="1">
    <source>
        <dbReference type="EMBL" id="KKN34636.1"/>
    </source>
</evidence>
<dbReference type="SUPFAM" id="SSF53335">
    <property type="entry name" value="S-adenosyl-L-methionine-dependent methyltransferases"/>
    <property type="match status" value="1"/>
</dbReference>
<name>A0A0F9SCA3_9ZZZZ</name>
<dbReference type="InterPro" id="IPR029063">
    <property type="entry name" value="SAM-dependent_MTases_sf"/>
</dbReference>